<feature type="transmembrane region" description="Helical" evidence="1">
    <location>
        <begin position="198"/>
        <end position="217"/>
    </location>
</feature>
<dbReference type="GeneID" id="59349159"/>
<dbReference type="RefSeq" id="XP_037216037.1">
    <property type="nucleotide sequence ID" value="XM_037366643.1"/>
</dbReference>
<comment type="caution">
    <text evidence="2">The sequence shown here is derived from an EMBL/GenBank/DDBJ whole genome shotgun (WGS) entry which is preliminary data.</text>
</comment>
<feature type="transmembrane region" description="Helical" evidence="1">
    <location>
        <begin position="34"/>
        <end position="56"/>
    </location>
</feature>
<feature type="transmembrane region" description="Helical" evidence="1">
    <location>
        <begin position="109"/>
        <end position="130"/>
    </location>
</feature>
<keyword evidence="1" id="KW-0472">Membrane</keyword>
<name>A0A8H6VUR6_9AGAR</name>
<feature type="transmembrane region" description="Helical" evidence="1">
    <location>
        <begin position="63"/>
        <end position="84"/>
    </location>
</feature>
<sequence>MHILCRRPHRPDSAFFSSTSMPIIDPQDYLPHLILWNVFNTFGAASHTILLVVSILSGNTSNLVLLNLIFGFIIASISSSMMAWSGHALDLHPPFGICLWSGVVAMSDVPLIGGSALSLILRVWGSVMIVGHPAWRGVLEWVIWTPFLLLLPMVSAVALFCVGIAMGINNRSIVYRGGPFYCTVDHTPLQDASLGFGAAYTFLSLFFAAWIVIRLLLTRWRIRRLIDYGGISYPFIIRTLLFSCVVGVAFVVGILSFASTFSAIVPDVVLSSCSVAAFFIFCTSKPILDFVFQCRRVTTTASSVNVTPSTPTSLVTPWQRTVVPIRVAARLRSAQRTMHHGFEKKSE</sequence>
<feature type="transmembrane region" description="Helical" evidence="1">
    <location>
        <begin position="237"/>
        <end position="258"/>
    </location>
</feature>
<dbReference type="OrthoDB" id="3222065at2759"/>
<evidence type="ECO:0000313" key="2">
    <source>
        <dbReference type="EMBL" id="KAF7294674.1"/>
    </source>
</evidence>
<feature type="transmembrane region" description="Helical" evidence="1">
    <location>
        <begin position="142"/>
        <end position="168"/>
    </location>
</feature>
<evidence type="ECO:0000256" key="1">
    <source>
        <dbReference type="SAM" id="Phobius"/>
    </source>
</evidence>
<feature type="transmembrane region" description="Helical" evidence="1">
    <location>
        <begin position="264"/>
        <end position="282"/>
    </location>
</feature>
<dbReference type="EMBL" id="JACAZF010000009">
    <property type="protein sequence ID" value="KAF7294674.1"/>
    <property type="molecule type" value="Genomic_DNA"/>
</dbReference>
<evidence type="ECO:0000313" key="3">
    <source>
        <dbReference type="Proteomes" id="UP000636479"/>
    </source>
</evidence>
<accession>A0A8H6VUR6</accession>
<keyword evidence="1" id="KW-1133">Transmembrane helix</keyword>
<reference evidence="2" key="1">
    <citation type="submission" date="2020-05" db="EMBL/GenBank/DDBJ databases">
        <title>Mycena genomes resolve the evolution of fungal bioluminescence.</title>
        <authorList>
            <person name="Tsai I.J."/>
        </authorList>
    </citation>
    <scope>NUCLEOTIDE SEQUENCE</scope>
    <source>
        <strain evidence="2">171206Taipei</strain>
    </source>
</reference>
<keyword evidence="1" id="KW-0812">Transmembrane</keyword>
<proteinExistence type="predicted"/>
<dbReference type="Proteomes" id="UP000636479">
    <property type="component" value="Unassembled WGS sequence"/>
</dbReference>
<protein>
    <submittedName>
        <fullName evidence="2">Uncharacterized protein</fullName>
    </submittedName>
</protein>
<organism evidence="2 3">
    <name type="scientific">Mycena indigotica</name>
    <dbReference type="NCBI Taxonomy" id="2126181"/>
    <lineage>
        <taxon>Eukaryota</taxon>
        <taxon>Fungi</taxon>
        <taxon>Dikarya</taxon>
        <taxon>Basidiomycota</taxon>
        <taxon>Agaricomycotina</taxon>
        <taxon>Agaricomycetes</taxon>
        <taxon>Agaricomycetidae</taxon>
        <taxon>Agaricales</taxon>
        <taxon>Marasmiineae</taxon>
        <taxon>Mycenaceae</taxon>
        <taxon>Mycena</taxon>
    </lineage>
</organism>
<gene>
    <name evidence="2" type="ORF">MIND_01004400</name>
</gene>
<keyword evidence="3" id="KW-1185">Reference proteome</keyword>
<dbReference type="AlphaFoldDB" id="A0A8H6VUR6"/>